<feature type="binding site" evidence="7">
    <location>
        <position position="145"/>
    </location>
    <ligand>
        <name>3-phosphoshikimate</name>
        <dbReference type="ChEBI" id="CHEBI:145989"/>
    </ligand>
</feature>
<comment type="catalytic activity">
    <reaction evidence="6">
        <text>3-phosphoshikimate + phosphoenolpyruvate = 5-O-(1-carboxyvinyl)-3-phosphoshikimate + phosphate</text>
        <dbReference type="Rhea" id="RHEA:21256"/>
        <dbReference type="ChEBI" id="CHEBI:43474"/>
        <dbReference type="ChEBI" id="CHEBI:57701"/>
        <dbReference type="ChEBI" id="CHEBI:58702"/>
        <dbReference type="ChEBI" id="CHEBI:145989"/>
        <dbReference type="EC" id="2.5.1.19"/>
    </reaction>
    <physiologicalReaction direction="left-to-right" evidence="6">
        <dbReference type="Rhea" id="RHEA:21257"/>
    </physiologicalReaction>
</comment>
<evidence type="ECO:0000259" key="8">
    <source>
        <dbReference type="Pfam" id="PF00275"/>
    </source>
</evidence>
<dbReference type="InterPro" id="IPR036968">
    <property type="entry name" value="Enolpyruvate_Tfrase_sf"/>
</dbReference>
<dbReference type="AlphaFoldDB" id="A0A2S7KM32"/>
<evidence type="ECO:0000256" key="4">
    <source>
        <dbReference type="ARBA" id="ARBA00022679"/>
    </source>
</evidence>
<keyword evidence="5 7" id="KW-0057">Aromatic amino acid biosynthesis</keyword>
<gene>
    <name evidence="7" type="primary">aroA</name>
    <name evidence="9" type="ORF">BST85_01155</name>
</gene>
<dbReference type="PANTHER" id="PTHR21090:SF5">
    <property type="entry name" value="PENTAFUNCTIONAL AROM POLYPEPTIDE"/>
    <property type="match status" value="1"/>
</dbReference>
<name>A0A2S7KM32_9FLAO</name>
<dbReference type="GO" id="GO:0009423">
    <property type="term" value="P:chorismate biosynthetic process"/>
    <property type="evidence" value="ECO:0007669"/>
    <property type="project" value="UniProtKB-UniRule"/>
</dbReference>
<dbReference type="RefSeq" id="WP_104811584.1">
    <property type="nucleotide sequence ID" value="NZ_MQUB01000001.1"/>
</dbReference>
<keyword evidence="7" id="KW-0963">Cytoplasm</keyword>
<evidence type="ECO:0000256" key="1">
    <source>
        <dbReference type="ARBA" id="ARBA00004811"/>
    </source>
</evidence>
<dbReference type="PROSITE" id="PS00885">
    <property type="entry name" value="EPSP_SYNTHASE_2"/>
    <property type="match status" value="1"/>
</dbReference>
<comment type="similarity">
    <text evidence="2 7">Belongs to the EPSP synthase family.</text>
</comment>
<proteinExistence type="inferred from homology"/>
<protein>
    <recommendedName>
        <fullName evidence="7">3-phosphoshikimate 1-carboxyvinyltransferase</fullName>
        <ecNumber evidence="7">2.5.1.19</ecNumber>
    </recommendedName>
    <alternativeName>
        <fullName evidence="7">5-enolpyruvylshikimate-3-phosphate synthase</fullName>
        <shortName evidence="7">EPSP synthase</shortName>
        <shortName evidence="7">EPSPS</shortName>
    </alternativeName>
</protein>
<dbReference type="InterPro" id="IPR023193">
    <property type="entry name" value="EPSP_synthase_CS"/>
</dbReference>
<dbReference type="Pfam" id="PF00275">
    <property type="entry name" value="EPSP_synthase"/>
    <property type="match status" value="1"/>
</dbReference>
<evidence type="ECO:0000256" key="6">
    <source>
        <dbReference type="ARBA" id="ARBA00044633"/>
    </source>
</evidence>
<evidence type="ECO:0000256" key="5">
    <source>
        <dbReference type="ARBA" id="ARBA00023141"/>
    </source>
</evidence>
<evidence type="ECO:0000313" key="10">
    <source>
        <dbReference type="Proteomes" id="UP000239800"/>
    </source>
</evidence>
<keyword evidence="3 7" id="KW-0028">Amino-acid biosynthesis</keyword>
<dbReference type="Proteomes" id="UP000239800">
    <property type="component" value="Unassembled WGS sequence"/>
</dbReference>
<feature type="binding site" evidence="7">
    <location>
        <position position="70"/>
    </location>
    <ligand>
        <name>phosphoenolpyruvate</name>
        <dbReference type="ChEBI" id="CHEBI:58702"/>
    </ligand>
</feature>
<dbReference type="EC" id="2.5.1.19" evidence="7"/>
<reference evidence="9 10" key="1">
    <citation type="submission" date="2016-11" db="EMBL/GenBank/DDBJ databases">
        <title>Trade-off between light-utilization and light-protection in marine flavobacteria.</title>
        <authorList>
            <person name="Kumagai Y."/>
        </authorList>
    </citation>
    <scope>NUCLEOTIDE SEQUENCE [LARGE SCALE GENOMIC DNA]</scope>
    <source>
        <strain evidence="9 10">NBRC 107741</strain>
    </source>
</reference>
<dbReference type="GO" id="GO:0003866">
    <property type="term" value="F:3-phosphoshikimate 1-carboxyvinyltransferase activity"/>
    <property type="evidence" value="ECO:0007669"/>
    <property type="project" value="UniProtKB-UniRule"/>
</dbReference>
<feature type="binding site" evidence="7">
    <location>
        <position position="99"/>
    </location>
    <ligand>
        <name>phosphoenolpyruvate</name>
        <dbReference type="ChEBI" id="CHEBI:58702"/>
    </ligand>
</feature>
<sequence>MDLQLIPPKERPSALRVSITGSKSESNRMLILQALYPQLRISNLSNSDDTRVLTKALSCSEDVIDIHHAGTAMRFLTAYLASRPNRSVTLTGSERMQQRPIRILVDALNSMGANISYKKNVGYPPLRIEGANLSGKSVSIAANTSSQYLSALLLIGPSLPQGLILNLEGEITSRPYLEMTLSLLQEIGVETAFEGNQIRVSPFELDQPRDLIVESDWSSASYFYSLVALSAEMTVTLTSYKPESLQGDAALTKIYAELGVQSKFDPTNASLVLSKRQGHELPDRLELNLADTPDLAQTIAASCAGLGIGCHLTGLHTLKIKETDRLEALKAELGKLGALISVGQDWLTLDAGTKLIPNQYIETYHDHRMAMAIAPLALYVPMTVLDAGVVSKSYPSFWSDLAMTGIGQVEG</sequence>
<feature type="active site" description="Proton acceptor" evidence="7">
    <location>
        <position position="294"/>
    </location>
</feature>
<feature type="binding site" evidence="7">
    <location>
        <position position="368"/>
    </location>
    <ligand>
        <name>phosphoenolpyruvate</name>
        <dbReference type="ChEBI" id="CHEBI:58702"/>
    </ligand>
</feature>
<dbReference type="Gene3D" id="3.65.10.10">
    <property type="entry name" value="Enolpyruvate transferase domain"/>
    <property type="match status" value="3"/>
</dbReference>
<dbReference type="UniPathway" id="UPA00053">
    <property type="reaction ID" value="UER00089"/>
</dbReference>
<feature type="binding site" evidence="7">
    <location>
        <position position="23"/>
    </location>
    <ligand>
        <name>3-phosphoshikimate</name>
        <dbReference type="ChEBI" id="CHEBI:145989"/>
    </ligand>
</feature>
<feature type="binding site" evidence="7">
    <location>
        <position position="24"/>
    </location>
    <ligand>
        <name>3-phosphoshikimate</name>
        <dbReference type="ChEBI" id="CHEBI:145989"/>
    </ligand>
</feature>
<comment type="function">
    <text evidence="7">Catalyzes the transfer of the enolpyruvyl moiety of phosphoenolpyruvate (PEP) to the 5-hydroxyl of shikimate-3-phosphate (S3P) to produce enolpyruvyl shikimate-3-phosphate and inorganic phosphate.</text>
</comment>
<feature type="binding site" evidence="7">
    <location>
        <position position="294"/>
    </location>
    <ligand>
        <name>3-phosphoshikimate</name>
        <dbReference type="ChEBI" id="CHEBI:145989"/>
    </ligand>
</feature>
<accession>A0A2S7KM32</accession>
<dbReference type="GO" id="GO:0008652">
    <property type="term" value="P:amino acid biosynthetic process"/>
    <property type="evidence" value="ECO:0007669"/>
    <property type="project" value="UniProtKB-KW"/>
</dbReference>
<dbReference type="InterPro" id="IPR006264">
    <property type="entry name" value="EPSP_synthase"/>
</dbReference>
<feature type="binding site" evidence="7">
    <location>
        <position position="28"/>
    </location>
    <ligand>
        <name>3-phosphoshikimate</name>
        <dbReference type="ChEBI" id="CHEBI:145989"/>
    </ligand>
</feature>
<evidence type="ECO:0000256" key="2">
    <source>
        <dbReference type="ARBA" id="ARBA00009948"/>
    </source>
</evidence>
<feature type="binding site" evidence="7">
    <location>
        <position position="147"/>
    </location>
    <ligand>
        <name>phosphoenolpyruvate</name>
        <dbReference type="ChEBI" id="CHEBI:58702"/>
    </ligand>
</feature>
<comment type="caution">
    <text evidence="7">Lacks conserved residue(s) required for the propagation of feature annotation.</text>
</comment>
<dbReference type="SUPFAM" id="SSF55205">
    <property type="entry name" value="EPT/RTPC-like"/>
    <property type="match status" value="1"/>
</dbReference>
<organism evidence="9 10">
    <name type="scientific">Aureitalea marina</name>
    <dbReference type="NCBI Taxonomy" id="930804"/>
    <lineage>
        <taxon>Bacteria</taxon>
        <taxon>Pseudomonadati</taxon>
        <taxon>Bacteroidota</taxon>
        <taxon>Flavobacteriia</taxon>
        <taxon>Flavobacteriales</taxon>
        <taxon>Flavobacteriaceae</taxon>
        <taxon>Aureitalea</taxon>
    </lineage>
</organism>
<feature type="binding site" evidence="7">
    <location>
        <position position="325"/>
    </location>
    <ligand>
        <name>phosphoenolpyruvate</name>
        <dbReference type="ChEBI" id="CHEBI:58702"/>
    </ligand>
</feature>
<keyword evidence="10" id="KW-1185">Reference proteome</keyword>
<feature type="binding site" evidence="7">
    <location>
        <position position="392"/>
    </location>
    <ligand>
        <name>phosphoenolpyruvate</name>
        <dbReference type="ChEBI" id="CHEBI:58702"/>
    </ligand>
</feature>
<dbReference type="InterPro" id="IPR001986">
    <property type="entry name" value="Enolpyruvate_Tfrase_dom"/>
</dbReference>
<feature type="binding site" evidence="7">
    <location>
        <position position="147"/>
    </location>
    <ligand>
        <name>3-phosphoshikimate</name>
        <dbReference type="ChEBI" id="CHEBI:145989"/>
    </ligand>
</feature>
<evidence type="ECO:0000313" key="9">
    <source>
        <dbReference type="EMBL" id="PQB03662.1"/>
    </source>
</evidence>
<dbReference type="EMBL" id="MQUB01000001">
    <property type="protein sequence ID" value="PQB03662.1"/>
    <property type="molecule type" value="Genomic_DNA"/>
</dbReference>
<dbReference type="GO" id="GO:0005737">
    <property type="term" value="C:cytoplasm"/>
    <property type="evidence" value="ECO:0007669"/>
    <property type="project" value="UniProtKB-SubCell"/>
</dbReference>
<keyword evidence="4 7" id="KW-0808">Transferase</keyword>
<comment type="pathway">
    <text evidence="1 7">Metabolic intermediate biosynthesis; chorismate biosynthesis; chorismate from D-erythrose 4-phosphate and phosphoenolpyruvate: step 6/7.</text>
</comment>
<evidence type="ECO:0000256" key="7">
    <source>
        <dbReference type="HAMAP-Rule" id="MF_00210"/>
    </source>
</evidence>
<feature type="binding site" evidence="7">
    <location>
        <position position="146"/>
    </location>
    <ligand>
        <name>3-phosphoshikimate</name>
        <dbReference type="ChEBI" id="CHEBI:145989"/>
    </ligand>
</feature>
<dbReference type="HAMAP" id="MF_00210">
    <property type="entry name" value="EPSP_synth"/>
    <property type="match status" value="1"/>
</dbReference>
<feature type="domain" description="Enolpyruvate transferase" evidence="8">
    <location>
        <begin position="61"/>
        <end position="401"/>
    </location>
</feature>
<feature type="binding site" evidence="7">
    <location>
        <position position="23"/>
    </location>
    <ligand>
        <name>phosphoenolpyruvate</name>
        <dbReference type="ChEBI" id="CHEBI:58702"/>
    </ligand>
</feature>
<dbReference type="InterPro" id="IPR013792">
    <property type="entry name" value="RNA3'P_cycl/enolpyr_Trfase_a/b"/>
</dbReference>
<evidence type="ECO:0000256" key="3">
    <source>
        <dbReference type="ARBA" id="ARBA00022605"/>
    </source>
</evidence>
<comment type="subcellular location">
    <subcellularLocation>
        <location evidence="7">Cytoplasm</location>
    </subcellularLocation>
</comment>
<comment type="caution">
    <text evidence="9">The sequence shown here is derived from an EMBL/GenBank/DDBJ whole genome shotgun (WGS) entry which is preliminary data.</text>
</comment>
<dbReference type="PIRSF" id="PIRSF000505">
    <property type="entry name" value="EPSPS"/>
    <property type="match status" value="1"/>
</dbReference>
<feature type="binding site" evidence="7">
    <location>
        <position position="321"/>
    </location>
    <ligand>
        <name>3-phosphoshikimate</name>
        <dbReference type="ChEBI" id="CHEBI:145989"/>
    </ligand>
</feature>
<comment type="subunit">
    <text evidence="7">Monomer.</text>
</comment>
<dbReference type="PANTHER" id="PTHR21090">
    <property type="entry name" value="AROM/DEHYDROQUINATE SYNTHASE"/>
    <property type="match status" value="1"/>
</dbReference>
<dbReference type="OrthoDB" id="9809920at2"/>
<dbReference type="GO" id="GO:0009073">
    <property type="term" value="P:aromatic amino acid family biosynthetic process"/>
    <property type="evidence" value="ECO:0007669"/>
    <property type="project" value="UniProtKB-KW"/>
</dbReference>
<feature type="binding site" evidence="7">
    <location>
        <position position="173"/>
    </location>
    <ligand>
        <name>3-phosphoshikimate</name>
        <dbReference type="ChEBI" id="CHEBI:145989"/>
    </ligand>
</feature>